<dbReference type="OrthoDB" id="5950401at2"/>
<keyword evidence="1" id="KW-0812">Transmembrane</keyword>
<protein>
    <submittedName>
        <fullName evidence="2">Uncharacterized protein</fullName>
    </submittedName>
</protein>
<reference evidence="2 3" key="2">
    <citation type="submission" date="2018-03" db="EMBL/GenBank/DDBJ databases">
        <authorList>
            <person name="Keele B.F."/>
        </authorList>
    </citation>
    <scope>NUCLEOTIDE SEQUENCE [LARGE SCALE GENOMIC DNA]</scope>
    <source>
        <strain evidence="2 3">D13</strain>
    </source>
</reference>
<feature type="transmembrane region" description="Helical" evidence="1">
    <location>
        <begin position="64"/>
        <end position="82"/>
    </location>
</feature>
<feature type="transmembrane region" description="Helical" evidence="1">
    <location>
        <begin position="6"/>
        <end position="24"/>
    </location>
</feature>
<sequence length="121" mass="13304">MSSKSYVLIAIAVASFVCGVVGQYFYPGALQRPSDIWFLGLFAFLVFAWYVFDTNQRAYRRTPLLSVCVVALAGIALPYYFFRSRGAKGGFIALALFVLAFLGAGALTLAGEYFAFYAFQS</sequence>
<feature type="transmembrane region" description="Helical" evidence="1">
    <location>
        <begin position="94"/>
        <end position="119"/>
    </location>
</feature>
<accession>A0A2P1PPM1</accession>
<name>A0A2P1PPM1_9GAMM</name>
<evidence type="ECO:0000313" key="3">
    <source>
        <dbReference type="Proteomes" id="UP000241074"/>
    </source>
</evidence>
<gene>
    <name evidence="2" type="ORF">C7S18_06060</name>
</gene>
<keyword evidence="1" id="KW-1133">Transmembrane helix</keyword>
<organism evidence="2 3">
    <name type="scientific">Ahniella affigens</name>
    <dbReference type="NCBI Taxonomy" id="2021234"/>
    <lineage>
        <taxon>Bacteria</taxon>
        <taxon>Pseudomonadati</taxon>
        <taxon>Pseudomonadota</taxon>
        <taxon>Gammaproteobacteria</taxon>
        <taxon>Lysobacterales</taxon>
        <taxon>Rhodanobacteraceae</taxon>
        <taxon>Ahniella</taxon>
    </lineage>
</organism>
<dbReference type="Proteomes" id="UP000241074">
    <property type="component" value="Chromosome"/>
</dbReference>
<keyword evidence="3" id="KW-1185">Reference proteome</keyword>
<keyword evidence="1" id="KW-0472">Membrane</keyword>
<feature type="transmembrane region" description="Helical" evidence="1">
    <location>
        <begin position="36"/>
        <end position="52"/>
    </location>
</feature>
<proteinExistence type="predicted"/>
<dbReference type="RefSeq" id="WP_106890716.1">
    <property type="nucleotide sequence ID" value="NZ_CP027860.1"/>
</dbReference>
<evidence type="ECO:0000313" key="2">
    <source>
        <dbReference type="EMBL" id="AVP96789.1"/>
    </source>
</evidence>
<dbReference type="EMBL" id="CP027860">
    <property type="protein sequence ID" value="AVP96789.1"/>
    <property type="molecule type" value="Genomic_DNA"/>
</dbReference>
<dbReference type="KEGG" id="xba:C7S18_06060"/>
<dbReference type="AlphaFoldDB" id="A0A2P1PPM1"/>
<reference evidence="2 3" key="1">
    <citation type="submission" date="2018-03" db="EMBL/GenBank/DDBJ databases">
        <title>Ahniella affigens gen. nov., sp. nov., a gammaproteobacterium isolated from sandy soil near a stream.</title>
        <authorList>
            <person name="Ko Y."/>
            <person name="Kim J.-H."/>
        </authorList>
    </citation>
    <scope>NUCLEOTIDE SEQUENCE [LARGE SCALE GENOMIC DNA]</scope>
    <source>
        <strain evidence="2 3">D13</strain>
    </source>
</reference>
<evidence type="ECO:0000256" key="1">
    <source>
        <dbReference type="SAM" id="Phobius"/>
    </source>
</evidence>